<dbReference type="NCBIfam" id="TIGR03625">
    <property type="entry name" value="L3_bact"/>
    <property type="match status" value="1"/>
</dbReference>
<dbReference type="eggNOG" id="COG0087">
    <property type="taxonomic scope" value="Bacteria"/>
</dbReference>
<sequence length="192" mass="20457">MEYIVEKIGMSRTVSSPSTPVTLLKLLPAKVCELGENGRAIVAYAHTKANNKAIVGQQKKYGLSSEFNSFATLSVSNSEVGDLDVAPLSEAKVLKVSFNTKGRGFQGVIKRHGFSGGPASHGSRFHRRPGSIGNCEWPGRVQPGRKMAGHYGDDKTTVKNEVVSFDAANGVLVLKGSVPGFNGAMGRVRIVK</sequence>
<evidence type="ECO:0000256" key="7">
    <source>
        <dbReference type="ARBA" id="ARBA00025982"/>
    </source>
</evidence>
<dbReference type="KEGG" id="caj:CIG1485E_0080"/>
<evidence type="ECO:0000256" key="4">
    <source>
        <dbReference type="ARBA" id="ARBA00022884"/>
    </source>
</evidence>
<evidence type="ECO:0000256" key="2">
    <source>
        <dbReference type="ARBA" id="ARBA00006540"/>
    </source>
</evidence>
<organism evidence="9 10">
    <name type="scientific">Campylobacter iguaniorum</name>
    <dbReference type="NCBI Taxonomy" id="1244531"/>
    <lineage>
        <taxon>Bacteria</taxon>
        <taxon>Pseudomonadati</taxon>
        <taxon>Campylobacterota</taxon>
        <taxon>Epsilonproteobacteria</taxon>
        <taxon>Campylobacterales</taxon>
        <taxon>Campylobacteraceae</taxon>
        <taxon>Campylobacter</taxon>
    </lineage>
</organism>
<dbReference type="PANTHER" id="PTHR11229">
    <property type="entry name" value="50S RIBOSOMAL PROTEIN L3"/>
    <property type="match status" value="1"/>
</dbReference>
<keyword evidence="3" id="KW-0699">rRNA-binding</keyword>
<dbReference type="Proteomes" id="UP000028486">
    <property type="component" value="Chromosome"/>
</dbReference>
<evidence type="ECO:0000313" key="9">
    <source>
        <dbReference type="EMBL" id="AII13959.2"/>
    </source>
</evidence>
<dbReference type="GO" id="GO:0006412">
    <property type="term" value="P:translation"/>
    <property type="evidence" value="ECO:0007669"/>
    <property type="project" value="UniProtKB-UniRule"/>
</dbReference>
<comment type="subunit">
    <text evidence="7">Part of the 50S ribosomal subunit. Forms a cluster with proteins L14 and L19.</text>
</comment>
<comment type="function">
    <text evidence="1">One of the primary rRNA binding proteins, it binds directly near the 3'-end of the 23S rRNA, where it nucleates assembly of the 50S subunit.</text>
</comment>
<dbReference type="GO" id="GO:0019843">
    <property type="term" value="F:rRNA binding"/>
    <property type="evidence" value="ECO:0007669"/>
    <property type="project" value="UniProtKB-KW"/>
</dbReference>
<dbReference type="STRING" id="1244531.CIG2463D_0083"/>
<evidence type="ECO:0000256" key="6">
    <source>
        <dbReference type="ARBA" id="ARBA00023274"/>
    </source>
</evidence>
<evidence type="ECO:0000313" key="10">
    <source>
        <dbReference type="Proteomes" id="UP000028486"/>
    </source>
</evidence>
<dbReference type="PANTHER" id="PTHR11229:SF16">
    <property type="entry name" value="LARGE RIBOSOMAL SUBUNIT PROTEIN UL3C"/>
    <property type="match status" value="1"/>
</dbReference>
<dbReference type="RefSeq" id="WP_038452519.1">
    <property type="nucleotide sequence ID" value="NZ_CP009043.1"/>
</dbReference>
<reference evidence="10" key="1">
    <citation type="journal article" date="2014" name="Genome Announc.">
        <title>Complete Genome Sequence of Campylobacter iguaniorum Strain 1485ET, Isolated from a Bearded Dragon (Pogona vitticeps).</title>
        <authorList>
            <person name="Gilbert M.J."/>
            <person name="Miller W.G."/>
            <person name="Yee E."/>
            <person name="Kik M."/>
            <person name="Wagenaar J.A."/>
            <person name="Duim B."/>
        </authorList>
    </citation>
    <scope>NUCLEOTIDE SEQUENCE [LARGE SCALE GENOMIC DNA]</scope>
    <source>
        <strain evidence="10">1485E</strain>
    </source>
</reference>
<dbReference type="OrthoDB" id="9806135at2"/>
<evidence type="ECO:0000256" key="8">
    <source>
        <dbReference type="NCBIfam" id="TIGR03625"/>
    </source>
</evidence>
<dbReference type="AlphaFoldDB" id="A0A076FDR1"/>
<name>A0A076FDR1_9BACT</name>
<dbReference type="GO" id="GO:0003735">
    <property type="term" value="F:structural constituent of ribosome"/>
    <property type="evidence" value="ECO:0007669"/>
    <property type="project" value="UniProtKB-UniRule"/>
</dbReference>
<dbReference type="InterPro" id="IPR019927">
    <property type="entry name" value="Ribosomal_uL3_bac/org-type"/>
</dbReference>
<evidence type="ECO:0000256" key="1">
    <source>
        <dbReference type="ARBA" id="ARBA00002570"/>
    </source>
</evidence>
<accession>A0A076FDR1</accession>
<dbReference type="GO" id="GO:0022625">
    <property type="term" value="C:cytosolic large ribosomal subunit"/>
    <property type="evidence" value="ECO:0007669"/>
    <property type="project" value="TreeGrafter"/>
</dbReference>
<comment type="similarity">
    <text evidence="2">Belongs to the universal ribosomal protein uL3 family.</text>
</comment>
<dbReference type="InterPro" id="IPR000597">
    <property type="entry name" value="Ribosomal_uL3"/>
</dbReference>
<evidence type="ECO:0000256" key="3">
    <source>
        <dbReference type="ARBA" id="ARBA00022730"/>
    </source>
</evidence>
<dbReference type="Pfam" id="PF00297">
    <property type="entry name" value="Ribosomal_L3"/>
    <property type="match status" value="1"/>
</dbReference>
<keyword evidence="5 9" id="KW-0689">Ribosomal protein</keyword>
<dbReference type="SUPFAM" id="SSF50447">
    <property type="entry name" value="Translation proteins"/>
    <property type="match status" value="1"/>
</dbReference>
<evidence type="ECO:0000256" key="5">
    <source>
        <dbReference type="ARBA" id="ARBA00022980"/>
    </source>
</evidence>
<gene>
    <name evidence="9" type="primary">rplC</name>
    <name evidence="9" type="ORF">CIG1485E_0080</name>
</gene>
<dbReference type="InterPro" id="IPR009000">
    <property type="entry name" value="Transl_B-barrel_sf"/>
</dbReference>
<dbReference type="Gene3D" id="2.40.30.10">
    <property type="entry name" value="Translation factors"/>
    <property type="match status" value="1"/>
</dbReference>
<protein>
    <recommendedName>
        <fullName evidence="8">50S ribosomal protein L3</fullName>
    </recommendedName>
</protein>
<dbReference type="EMBL" id="CP009043">
    <property type="protein sequence ID" value="AII13959.2"/>
    <property type="molecule type" value="Genomic_DNA"/>
</dbReference>
<proteinExistence type="inferred from homology"/>
<keyword evidence="10" id="KW-1185">Reference proteome</keyword>
<keyword evidence="6" id="KW-0687">Ribonucleoprotein</keyword>
<dbReference type="FunFam" id="2.40.30.10:FF:000004">
    <property type="entry name" value="50S ribosomal protein L3"/>
    <property type="match status" value="1"/>
</dbReference>
<keyword evidence="4" id="KW-0694">RNA-binding</keyword>